<protein>
    <submittedName>
        <fullName evidence="1">Uncharacterized protein</fullName>
    </submittedName>
</protein>
<evidence type="ECO:0000313" key="2">
    <source>
        <dbReference type="Proteomes" id="UP000253501"/>
    </source>
</evidence>
<dbReference type="AlphaFoldDB" id="A0A367PSI9"/>
<accession>A0A367PSI9</accession>
<name>A0A367PSI9_CUPNE</name>
<dbReference type="Proteomes" id="UP000253501">
    <property type="component" value="Unassembled WGS sequence"/>
</dbReference>
<evidence type="ECO:0000313" key="1">
    <source>
        <dbReference type="EMBL" id="RCJ10006.1"/>
    </source>
</evidence>
<gene>
    <name evidence="1" type="ORF">DDK22_02005</name>
</gene>
<organism evidence="1 2">
    <name type="scientific">Cupriavidus necator</name>
    <name type="common">Alcaligenes eutrophus</name>
    <name type="synonym">Ralstonia eutropha</name>
    <dbReference type="NCBI Taxonomy" id="106590"/>
    <lineage>
        <taxon>Bacteria</taxon>
        <taxon>Pseudomonadati</taxon>
        <taxon>Pseudomonadota</taxon>
        <taxon>Betaproteobacteria</taxon>
        <taxon>Burkholderiales</taxon>
        <taxon>Burkholderiaceae</taxon>
        <taxon>Cupriavidus</taxon>
    </lineage>
</organism>
<reference evidence="1 2" key="1">
    <citation type="submission" date="2018-04" db="EMBL/GenBank/DDBJ databases">
        <title>Cupriavidus necator CR12 genome sequencing and assembly.</title>
        <authorList>
            <person name="Ben Fekih I."/>
            <person name="Mazhar H.S."/>
            <person name="Bello S.K."/>
            <person name="Rensing C."/>
        </authorList>
    </citation>
    <scope>NUCLEOTIDE SEQUENCE [LARGE SCALE GENOMIC DNA]</scope>
    <source>
        <strain evidence="1 2">CR12</strain>
    </source>
</reference>
<sequence length="202" mass="22902">MSTVLQRRGLAWKLAWFYFFPTVRQSWRTLAHALKEGRLALQLPSAHVRFKLSGHLVGSTFFVTRARTVHIEIDEEPPALVSNFPRTLVYWKCSAHEHRHAGPVRIDRELAEIRGTGDLSEQEWNALQPILAGRYIPRKHPARATLNGIVRKMTTGTSWKKTQYETGNSAHASVIHANLARSGLWAEIVETLKRVGRAAQLP</sequence>
<proteinExistence type="predicted"/>
<comment type="caution">
    <text evidence="1">The sequence shown here is derived from an EMBL/GenBank/DDBJ whole genome shotgun (WGS) entry which is preliminary data.</text>
</comment>
<dbReference type="EMBL" id="QDHA01000006">
    <property type="protein sequence ID" value="RCJ10006.1"/>
    <property type="molecule type" value="Genomic_DNA"/>
</dbReference>